<comment type="subcellular location">
    <subcellularLocation>
        <location evidence="1">Nucleus</location>
    </subcellularLocation>
</comment>
<feature type="compositionally biased region" description="Basic and acidic residues" evidence="16">
    <location>
        <begin position="998"/>
        <end position="1009"/>
    </location>
</feature>
<feature type="region of interest" description="Disordered" evidence="16">
    <location>
        <begin position="665"/>
        <end position="1175"/>
    </location>
</feature>
<feature type="compositionally biased region" description="Basic and acidic residues" evidence="16">
    <location>
        <begin position="512"/>
        <end position="532"/>
    </location>
</feature>
<feature type="compositionally biased region" description="Basic residues" evidence="16">
    <location>
        <begin position="1085"/>
        <end position="1106"/>
    </location>
</feature>
<dbReference type="SMART" id="SM01014">
    <property type="entry name" value="ARID"/>
    <property type="match status" value="1"/>
</dbReference>
<keyword evidence="3" id="KW-0597">Phosphoprotein</keyword>
<keyword evidence="6" id="KW-0805">Transcription regulation</keyword>
<feature type="compositionally biased region" description="Low complexity" evidence="16">
    <location>
        <begin position="1122"/>
        <end position="1136"/>
    </location>
</feature>
<evidence type="ECO:0000313" key="19">
    <source>
        <dbReference type="Proteomes" id="UP000316079"/>
    </source>
</evidence>
<dbReference type="InterPro" id="IPR016197">
    <property type="entry name" value="Chromo-like_dom_sf"/>
</dbReference>
<feature type="compositionally biased region" description="Low complexity" evidence="16">
    <location>
        <begin position="1232"/>
        <end position="1250"/>
    </location>
</feature>
<keyword evidence="8" id="KW-0238">DNA-binding</keyword>
<reference evidence="18 19" key="1">
    <citation type="journal article" date="2019" name="Sci. Data">
        <title>Hybrid genome assembly and annotation of Danionella translucida.</title>
        <authorList>
            <person name="Kadobianskyi M."/>
            <person name="Schulze L."/>
            <person name="Schuelke M."/>
            <person name="Judkewitz B."/>
        </authorList>
    </citation>
    <scope>NUCLEOTIDE SEQUENCE [LARGE SCALE GENOMIC DNA]</scope>
    <source>
        <strain evidence="18 19">Bolton</strain>
    </source>
</reference>
<feature type="compositionally biased region" description="Basic and acidic residues" evidence="16">
    <location>
        <begin position="862"/>
        <end position="878"/>
    </location>
</feature>
<feature type="compositionally biased region" description="Acidic residues" evidence="16">
    <location>
        <begin position="494"/>
        <end position="511"/>
    </location>
</feature>
<evidence type="ECO:0000256" key="9">
    <source>
        <dbReference type="ARBA" id="ARBA00023163"/>
    </source>
</evidence>
<evidence type="ECO:0000256" key="15">
    <source>
        <dbReference type="ARBA" id="ARBA00083404"/>
    </source>
</evidence>
<feature type="compositionally biased region" description="Acidic residues" evidence="16">
    <location>
        <begin position="699"/>
        <end position="718"/>
    </location>
</feature>
<keyword evidence="4" id="KW-0832">Ubl conjugation</keyword>
<feature type="compositionally biased region" description="Basic and acidic residues" evidence="16">
    <location>
        <begin position="665"/>
        <end position="677"/>
    </location>
</feature>
<keyword evidence="2" id="KW-1017">Isopeptide bond</keyword>
<evidence type="ECO:0000256" key="6">
    <source>
        <dbReference type="ARBA" id="ARBA00023015"/>
    </source>
</evidence>
<dbReference type="EMBL" id="SRMA01025605">
    <property type="protein sequence ID" value="TRY92569.1"/>
    <property type="molecule type" value="Genomic_DNA"/>
</dbReference>
<dbReference type="FunFam" id="1.10.150.60:FF:000003">
    <property type="entry name" value="AT-rich interactive domain-containing protein 4B"/>
    <property type="match status" value="1"/>
</dbReference>
<feature type="compositionally biased region" description="Basic and acidic residues" evidence="16">
    <location>
        <begin position="470"/>
        <end position="485"/>
    </location>
</feature>
<keyword evidence="19" id="KW-1185">Reference proteome</keyword>
<feature type="compositionally biased region" description="Acidic residues" evidence="16">
    <location>
        <begin position="166"/>
        <end position="181"/>
    </location>
</feature>
<dbReference type="Pfam" id="PF08169">
    <property type="entry name" value="RBB1NT"/>
    <property type="match status" value="1"/>
</dbReference>
<feature type="compositionally biased region" description="Acidic residues" evidence="16">
    <location>
        <begin position="291"/>
        <end position="320"/>
    </location>
</feature>
<dbReference type="OrthoDB" id="10068428at2759"/>
<dbReference type="InterPro" id="IPR001606">
    <property type="entry name" value="ARID_dom"/>
</dbReference>
<protein>
    <recommendedName>
        <fullName evidence="13">AT-rich interactive domain-containing protein 4B</fullName>
    </recommendedName>
    <alternativeName>
        <fullName evidence="14">180 kDa Sin3-associated polypeptide</fullName>
    </alternativeName>
    <alternativeName>
        <fullName evidence="15">Histone deacetylase complex subunit SAP180</fullName>
    </alternativeName>
</protein>
<dbReference type="GO" id="GO:0006357">
    <property type="term" value="P:regulation of transcription by RNA polymerase II"/>
    <property type="evidence" value="ECO:0007669"/>
    <property type="project" value="TreeGrafter"/>
</dbReference>
<evidence type="ECO:0000256" key="4">
    <source>
        <dbReference type="ARBA" id="ARBA00022843"/>
    </source>
</evidence>
<keyword evidence="9" id="KW-0804">Transcription</keyword>
<dbReference type="AlphaFoldDB" id="A0A553QRG1"/>
<organism evidence="18 19">
    <name type="scientific">Danionella cerebrum</name>
    <dbReference type="NCBI Taxonomy" id="2873325"/>
    <lineage>
        <taxon>Eukaryota</taxon>
        <taxon>Metazoa</taxon>
        <taxon>Chordata</taxon>
        <taxon>Craniata</taxon>
        <taxon>Vertebrata</taxon>
        <taxon>Euteleostomi</taxon>
        <taxon>Actinopterygii</taxon>
        <taxon>Neopterygii</taxon>
        <taxon>Teleostei</taxon>
        <taxon>Ostariophysi</taxon>
        <taxon>Cypriniformes</taxon>
        <taxon>Danionidae</taxon>
        <taxon>Danioninae</taxon>
        <taxon>Danionella</taxon>
    </lineage>
</organism>
<keyword evidence="10" id="KW-0539">Nucleus</keyword>
<feature type="region of interest" description="Disordered" evidence="16">
    <location>
        <begin position="1223"/>
        <end position="1250"/>
    </location>
</feature>
<feature type="compositionally biased region" description="Basic residues" evidence="16">
    <location>
        <begin position="1157"/>
        <end position="1168"/>
    </location>
</feature>
<feature type="region of interest" description="Disordered" evidence="16">
    <location>
        <begin position="140"/>
        <end position="189"/>
    </location>
</feature>
<comment type="subunit">
    <text evidence="12">Component of a Sin3A corepressor complex consisting of SIN3A, SAP130, SUDS3/SAP45, SAP180, HDAC1 and HDAC2. Interacts with ARID4A. Interacts with AR.</text>
</comment>
<evidence type="ECO:0000256" key="8">
    <source>
        <dbReference type="ARBA" id="ARBA00023125"/>
    </source>
</evidence>
<gene>
    <name evidence="18" type="ORF">DNTS_029571</name>
</gene>
<feature type="compositionally biased region" description="Low complexity" evidence="16">
    <location>
        <begin position="1041"/>
        <end position="1059"/>
    </location>
</feature>
<keyword evidence="7" id="KW-0175">Coiled coil</keyword>
<dbReference type="FunFam" id="2.30.30.140:FF:000044">
    <property type="entry name" value="AT-rich interactive domain-containing protein 4B isoform X1"/>
    <property type="match status" value="1"/>
</dbReference>
<dbReference type="SUPFAM" id="SSF46774">
    <property type="entry name" value="ARID-like"/>
    <property type="match status" value="1"/>
</dbReference>
<feature type="compositionally biased region" description="Polar residues" evidence="16">
    <location>
        <begin position="945"/>
        <end position="957"/>
    </location>
</feature>
<evidence type="ECO:0000256" key="5">
    <source>
        <dbReference type="ARBA" id="ARBA00022853"/>
    </source>
</evidence>
<dbReference type="InterPro" id="IPR051232">
    <property type="entry name" value="ARID/SWI1_ChromRemod"/>
</dbReference>
<dbReference type="PANTHER" id="PTHR13964:SF24">
    <property type="entry name" value="AT-RICH INTERACTIVE DOMAIN-CONTAINING PROTEIN 4B"/>
    <property type="match status" value="1"/>
</dbReference>
<dbReference type="GO" id="GO:0006325">
    <property type="term" value="P:chromatin organization"/>
    <property type="evidence" value="ECO:0007669"/>
    <property type="project" value="UniProtKB-KW"/>
</dbReference>
<dbReference type="SMART" id="SM00333">
    <property type="entry name" value="TUDOR"/>
    <property type="match status" value="1"/>
</dbReference>
<feature type="region of interest" description="Disordered" evidence="16">
    <location>
        <begin position="281"/>
        <end position="322"/>
    </location>
</feature>
<feature type="domain" description="ARID" evidence="17">
    <location>
        <begin position="321"/>
        <end position="413"/>
    </location>
</feature>
<evidence type="ECO:0000313" key="18">
    <source>
        <dbReference type="EMBL" id="TRY92569.1"/>
    </source>
</evidence>
<evidence type="ECO:0000256" key="14">
    <source>
        <dbReference type="ARBA" id="ARBA00078156"/>
    </source>
</evidence>
<evidence type="ECO:0000256" key="1">
    <source>
        <dbReference type="ARBA" id="ARBA00004123"/>
    </source>
</evidence>
<dbReference type="Gene3D" id="2.30.30.140">
    <property type="match status" value="3"/>
</dbReference>
<dbReference type="FunFam" id="2.30.30.140:FF:000009">
    <property type="entry name" value="AT-rich interactive domain-containing protein 4B"/>
    <property type="match status" value="1"/>
</dbReference>
<dbReference type="GO" id="GO:0005634">
    <property type="term" value="C:nucleus"/>
    <property type="evidence" value="ECO:0007669"/>
    <property type="project" value="UniProtKB-SubCell"/>
</dbReference>
<dbReference type="Gene3D" id="1.10.150.60">
    <property type="entry name" value="ARID DNA-binding domain"/>
    <property type="match status" value="1"/>
</dbReference>
<dbReference type="Proteomes" id="UP000316079">
    <property type="component" value="Unassembled WGS sequence"/>
</dbReference>
<comment type="caution">
    <text evidence="18">The sequence shown here is derived from an EMBL/GenBank/DDBJ whole genome shotgun (WGS) entry which is preliminary data.</text>
</comment>
<dbReference type="Pfam" id="PF11717">
    <property type="entry name" value="Tudor-knot"/>
    <property type="match status" value="1"/>
</dbReference>
<dbReference type="Pfam" id="PF01388">
    <property type="entry name" value="ARID"/>
    <property type="match status" value="1"/>
</dbReference>
<dbReference type="InterPro" id="IPR000953">
    <property type="entry name" value="Chromo/chromo_shadow_dom"/>
</dbReference>
<evidence type="ECO:0000259" key="17">
    <source>
        <dbReference type="PROSITE" id="PS51011"/>
    </source>
</evidence>
<sequence length="1273" mass="141073">MGSGAEWPGTSLFGSTNTLEEPPYLNVGTDVSAKYRGAFCEAKIKTAKRLVKAKVTFKRDSGTAEVHDEHIRGALKVGAVVEARNLDGVYQEATITKLTDASLYTVVFDDGDEKTLRRSSLCLKGARHFAESETLDRLPLTNPEHFGTPVIGKKGNRGGRRSNTIQEEESSSSSSEEEEGDQQQNQELHGKVVCVDGVVSNERKKSSWFPALVISPDCHEDITLKKDNVFVRSFKDGKFYTVLRKDIRELNQEKAPKADAGLKPALESAWEFQRSGTVPDTWRTEVKDESSSSEEEAEEEEREQEQEASSEEEEEELEPFPEEKDNFLQQLYKFMEDRGTPINKRPVLGYRNLNLFKLYRLVQKLGGFDNIESGAIWKQVYQDLGIPVLNSAAGYNVKCAYRKYLYGFEDYLSSTGICFHMDLPFKPTDKMSCKREESEEEAAGVSTNAAAEEDKSSSAETQRSSSQPQMKEEKLESASPCDEKVGILGVRVADDDDVEGDQVEEEEDETHEETKECISKAERELKECVKEEPYEEPEKDPSGDGSRQEWEEGEEFECYPPGLKVQVRYGRGWNQKTYAATVKGSNLEGGELLYLVHYCGWNVRYDEWVKADRIILPPNKNVSKIKHRKKIKNKAERIERLTDREISKHHLSRLCKGSSGADVFSKLEDGGEGENQRTNEQPIEISSILNGLPAVSESSTDDSEREEDGDGEHDDEDPPGGRTGFHKTDLLWDNTRPSEGLKASVDTDGVLTVQENTETRKKKSQFEVDTSCSGARRKKVEGLGERITKSSPKGKTRNTRGNWLPSCSPKKLEERGSSSEEEPSEPKLKEEAKAHPKNKPSPSKKYNGVKEKNKNCGGFWEIPEKRAKTSSGVEEKSPGGRTKGQKDVWSSIQVQWPKKTLKELFSDSDTEAAHSPPPPGVMGGEDSSSAHNDEEETAEVKLKENPSSGTNSVLNTPPSTPESPAVPEGPAEVLAEIQAPSPPLEISASAAALQEQPLRAEHIGVRSESDTSTLEVESLGGEMHLDEVQGGAGSPSKAFDGNLSCNSNSNCSLELSNGSQQEIEQKTKASSSQKRPKESQGGGAMKKHKRTHKNLSLHPKKNRKSAHSSDSEDQSTGEHPSKSPSARSISSEIKSSGRTLSAAASAQRFHRHTETQHHHHHHHHHTHHQAPQGPARWSFHMSDLEKMSSLERISFLQEKLQDIRSHYLLLKSEVASIDRRRKRIKKKERESAVAAAVASSSSSSSPSSSTLTAAVMLTLAEPAQTSGLSVECR</sequence>
<evidence type="ECO:0000256" key="2">
    <source>
        <dbReference type="ARBA" id="ARBA00022499"/>
    </source>
</evidence>
<dbReference type="InterPro" id="IPR012603">
    <property type="entry name" value="ARID4A/B_PWWP"/>
</dbReference>
<feature type="compositionally biased region" description="Basic and acidic residues" evidence="16">
    <location>
        <begin position="539"/>
        <end position="550"/>
    </location>
</feature>
<evidence type="ECO:0000256" key="7">
    <source>
        <dbReference type="ARBA" id="ARBA00023054"/>
    </source>
</evidence>
<evidence type="ECO:0000256" key="16">
    <source>
        <dbReference type="SAM" id="MobiDB-lite"/>
    </source>
</evidence>
<feature type="compositionally biased region" description="Basic and acidic residues" evidence="16">
    <location>
        <begin position="810"/>
        <end position="834"/>
    </location>
</feature>
<dbReference type="FunFam" id="2.30.30.140:FF:000012">
    <property type="entry name" value="AT-rich interactive domain-containing protein 4A"/>
    <property type="match status" value="1"/>
</dbReference>
<evidence type="ECO:0000256" key="3">
    <source>
        <dbReference type="ARBA" id="ARBA00022553"/>
    </source>
</evidence>
<dbReference type="SMART" id="SM00298">
    <property type="entry name" value="CHROMO"/>
    <property type="match status" value="1"/>
</dbReference>
<dbReference type="InterPro" id="IPR002999">
    <property type="entry name" value="Tudor"/>
</dbReference>
<dbReference type="STRING" id="623744.A0A553QRG1"/>
<evidence type="ECO:0000256" key="12">
    <source>
        <dbReference type="ARBA" id="ARBA00063472"/>
    </source>
</evidence>
<evidence type="ECO:0000256" key="10">
    <source>
        <dbReference type="ARBA" id="ARBA00023242"/>
    </source>
</evidence>
<dbReference type="InterPro" id="IPR036431">
    <property type="entry name" value="ARID_dom_sf"/>
</dbReference>
<comment type="function">
    <text evidence="11">Acts as a transcriptional repressor. May function in the assembly and/or enzymatic activity of the Sin3A corepressor complex or in mediating interactions between the complex and other regulatory complexes. Plays a role in the regulation of epigenetic modifications at the PWS/AS imprinting center near the SNRPN promoter, where it might function as part of a complex with RB1 and ARID4A. Involved in spermatogenesis, together with ARID4A, where it functions as a transcriptional coactivator for AR (androgen receptor) and enhances expression of genes required for sperm maturation. Regulates expression of the tight junction protein CLDN3 in the testis, which is important for integrity of the blood-testis barrier. Plays a role in myeloid homeostasis where it regulates the histone methylation state of bone marrow cells and expression of various genes involved in hematopoiesis. May function as a leukemia suppressor.</text>
</comment>
<accession>A0A553QRG1</accession>
<evidence type="ECO:0000256" key="13">
    <source>
        <dbReference type="ARBA" id="ARBA00071292"/>
    </source>
</evidence>
<dbReference type="InterPro" id="IPR025995">
    <property type="entry name" value="Tudor-knot"/>
</dbReference>
<dbReference type="PROSITE" id="PS51011">
    <property type="entry name" value="ARID"/>
    <property type="match status" value="1"/>
</dbReference>
<name>A0A553QRG1_9TELE</name>
<proteinExistence type="predicted"/>
<dbReference type="SMART" id="SM00501">
    <property type="entry name" value="BRIGHT"/>
    <property type="match status" value="1"/>
</dbReference>
<dbReference type="PANTHER" id="PTHR13964">
    <property type="entry name" value="RBP-RELATED"/>
    <property type="match status" value="1"/>
</dbReference>
<dbReference type="SUPFAM" id="SSF54160">
    <property type="entry name" value="Chromo domain-like"/>
    <property type="match status" value="1"/>
</dbReference>
<dbReference type="GO" id="GO:0000976">
    <property type="term" value="F:transcription cis-regulatory region binding"/>
    <property type="evidence" value="ECO:0007669"/>
    <property type="project" value="TreeGrafter"/>
</dbReference>
<keyword evidence="5" id="KW-0156">Chromatin regulator</keyword>
<evidence type="ECO:0000256" key="11">
    <source>
        <dbReference type="ARBA" id="ARBA00053656"/>
    </source>
</evidence>
<dbReference type="SUPFAM" id="SSF63748">
    <property type="entry name" value="Tudor/PWWP/MBT"/>
    <property type="match status" value="2"/>
</dbReference>
<feature type="region of interest" description="Disordered" evidence="16">
    <location>
        <begin position="432"/>
        <end position="555"/>
    </location>
</feature>